<dbReference type="Gene3D" id="2.160.20.10">
    <property type="entry name" value="Single-stranded right-handed beta-helix, Pectin lyase-like"/>
    <property type="match status" value="1"/>
</dbReference>
<dbReference type="GO" id="GO:0005975">
    <property type="term" value="P:carbohydrate metabolic process"/>
    <property type="evidence" value="ECO:0007669"/>
    <property type="project" value="InterPro"/>
</dbReference>
<dbReference type="PANTHER" id="PTHR31339:SF9">
    <property type="entry name" value="PLASMIN AND FIBRONECTIN-BINDING PROTEIN A"/>
    <property type="match status" value="1"/>
</dbReference>
<dbReference type="RefSeq" id="WP_093147481.1">
    <property type="nucleotide sequence ID" value="NZ_FNEK01000001.1"/>
</dbReference>
<dbReference type="STRING" id="571298.SAMN04488026_1001163"/>
<dbReference type="EMBL" id="FNEK01000001">
    <property type="protein sequence ID" value="SDI23820.1"/>
    <property type="molecule type" value="Genomic_DNA"/>
</dbReference>
<dbReference type="OrthoDB" id="9795222at2"/>
<evidence type="ECO:0000256" key="2">
    <source>
        <dbReference type="ARBA" id="ARBA00022801"/>
    </source>
</evidence>
<dbReference type="AlphaFoldDB" id="A0A1G8IZG1"/>
<organism evidence="5 6">
    <name type="scientific">Aliiruegeria lutimaris</name>
    <dbReference type="NCBI Taxonomy" id="571298"/>
    <lineage>
        <taxon>Bacteria</taxon>
        <taxon>Pseudomonadati</taxon>
        <taxon>Pseudomonadota</taxon>
        <taxon>Alphaproteobacteria</taxon>
        <taxon>Rhodobacterales</taxon>
        <taxon>Roseobacteraceae</taxon>
        <taxon>Aliiruegeria</taxon>
    </lineage>
</organism>
<evidence type="ECO:0000313" key="6">
    <source>
        <dbReference type="Proteomes" id="UP000199382"/>
    </source>
</evidence>
<evidence type="ECO:0000313" key="5">
    <source>
        <dbReference type="EMBL" id="SDI23820.1"/>
    </source>
</evidence>
<dbReference type="InterPro" id="IPR012334">
    <property type="entry name" value="Pectin_lyas_fold"/>
</dbReference>
<dbReference type="Proteomes" id="UP000199382">
    <property type="component" value="Unassembled WGS sequence"/>
</dbReference>
<evidence type="ECO:0000256" key="1">
    <source>
        <dbReference type="ARBA" id="ARBA00008834"/>
    </source>
</evidence>
<keyword evidence="2 4" id="KW-0378">Hydrolase</keyword>
<dbReference type="PANTHER" id="PTHR31339">
    <property type="entry name" value="PECTIN LYASE-RELATED"/>
    <property type="match status" value="1"/>
</dbReference>
<evidence type="ECO:0000256" key="4">
    <source>
        <dbReference type="RuleBase" id="RU361169"/>
    </source>
</evidence>
<gene>
    <name evidence="5" type="ORF">SAMN04488026_1001163</name>
</gene>
<dbReference type="SUPFAM" id="SSF51126">
    <property type="entry name" value="Pectin lyase-like"/>
    <property type="match status" value="1"/>
</dbReference>
<sequence length="503" mass="53816">MAGLRVLAATARTLSFLVAPDGTRFALPAPISWTLRDAAGQPVADGEAHVAPLFLEGLEPDSAYRLETDIGSLALRTLPCAGLIEATDFGVDTEAPDNAEALARAVAAVPSGGTLRLAPGRYTSGPVFLKSQMTLYLEDGAELAAKSDRTGWTILPERRPDGRALGTWEGLPEPCFAALLTAIDGHGLAITGRGVIDGGGDRGDWWHWPKERRDGARRPRTLHLAHCDGVNLTGFTIRNSPSWTVHPYGCRQLHASALRIENPPDSPNTDGLNPESCEAVEITGVDFSVGDDCIAIKAGKRAPGQTDHLAPTRDVRISHCRMQRGHGAVVFGSEMSGGIYDIEIADCAFHATDRGLRLKTRRGRGGAIEGVHMRNVEMWDVPTPLAINAFYFCDPDGKEDWVQNRAPAPVDDTTPVLRDITLSNVRAHGVSLAAAALLGLPEAPIEALRLEDFRVSYRPDAIADVPLMALGVEAVRHAGLLAENAEVSGTVTCFTEDEDMAPC</sequence>
<name>A0A1G8IZG1_9RHOB</name>
<comment type="similarity">
    <text evidence="1 4">Belongs to the glycosyl hydrolase 28 family.</text>
</comment>
<keyword evidence="3 4" id="KW-0326">Glycosidase</keyword>
<dbReference type="SMART" id="SM00710">
    <property type="entry name" value="PbH1"/>
    <property type="match status" value="5"/>
</dbReference>
<keyword evidence="6" id="KW-1185">Reference proteome</keyword>
<dbReference type="InterPro" id="IPR000743">
    <property type="entry name" value="Glyco_hydro_28"/>
</dbReference>
<dbReference type="Pfam" id="PF00295">
    <property type="entry name" value="Glyco_hydro_28"/>
    <property type="match status" value="1"/>
</dbReference>
<dbReference type="InterPro" id="IPR006626">
    <property type="entry name" value="PbH1"/>
</dbReference>
<accession>A0A1G8IZG1</accession>
<dbReference type="InterPro" id="IPR051801">
    <property type="entry name" value="GH28_Enzymes"/>
</dbReference>
<dbReference type="GO" id="GO:0004650">
    <property type="term" value="F:polygalacturonase activity"/>
    <property type="evidence" value="ECO:0007669"/>
    <property type="project" value="InterPro"/>
</dbReference>
<evidence type="ECO:0000256" key="3">
    <source>
        <dbReference type="ARBA" id="ARBA00023295"/>
    </source>
</evidence>
<reference evidence="5 6" key="1">
    <citation type="submission" date="2016-10" db="EMBL/GenBank/DDBJ databases">
        <authorList>
            <person name="de Groot N.N."/>
        </authorList>
    </citation>
    <scope>NUCLEOTIDE SEQUENCE [LARGE SCALE GENOMIC DNA]</scope>
    <source>
        <strain evidence="5 6">DSM 25294</strain>
    </source>
</reference>
<protein>
    <submittedName>
        <fullName evidence="5">Polygalacturonase</fullName>
    </submittedName>
</protein>
<proteinExistence type="inferred from homology"/>
<dbReference type="InterPro" id="IPR011050">
    <property type="entry name" value="Pectin_lyase_fold/virulence"/>
</dbReference>